<dbReference type="Gene3D" id="1.20.120.420">
    <property type="entry name" value="translation initiation factor eif-2b, domain 1"/>
    <property type="match status" value="1"/>
</dbReference>
<dbReference type="PANTHER" id="PTHR43475">
    <property type="entry name" value="METHYLTHIORIBOSE-1-PHOSPHATE ISOMERASE"/>
    <property type="match status" value="1"/>
</dbReference>
<feature type="binding site" evidence="2">
    <location>
        <position position="239"/>
    </location>
    <ligand>
        <name>substrate</name>
    </ligand>
</feature>
<dbReference type="NCBIfam" id="NF004326">
    <property type="entry name" value="PRK05720.1"/>
    <property type="match status" value="1"/>
</dbReference>
<feature type="binding site" evidence="2">
    <location>
        <position position="125"/>
    </location>
    <ligand>
        <name>substrate</name>
    </ligand>
</feature>
<organism evidence="4 5">
    <name type="scientific">Streptomyces achromogenes</name>
    <dbReference type="NCBI Taxonomy" id="67255"/>
    <lineage>
        <taxon>Bacteria</taxon>
        <taxon>Bacillati</taxon>
        <taxon>Actinomycetota</taxon>
        <taxon>Actinomycetes</taxon>
        <taxon>Kitasatosporales</taxon>
        <taxon>Streptomycetaceae</taxon>
        <taxon>Streptomyces</taxon>
    </lineage>
</organism>
<evidence type="ECO:0000256" key="2">
    <source>
        <dbReference type="HAMAP-Rule" id="MF_01678"/>
    </source>
</evidence>
<keyword evidence="5" id="KW-1185">Reference proteome</keyword>
<dbReference type="HAMAP" id="MF_01678">
    <property type="entry name" value="Salvage_MtnA"/>
    <property type="match status" value="1"/>
</dbReference>
<dbReference type="InterPro" id="IPR000649">
    <property type="entry name" value="IF-2B-related"/>
</dbReference>
<dbReference type="GO" id="GO:0046523">
    <property type="term" value="F:S-methyl-5-thioribose-1-phosphate isomerase activity"/>
    <property type="evidence" value="ECO:0007669"/>
    <property type="project" value="UniProtKB-EC"/>
</dbReference>
<gene>
    <name evidence="2" type="primary">mtnA</name>
    <name evidence="4" type="ORF">QFZ56_003179</name>
</gene>
<comment type="caution">
    <text evidence="4">The sequence shown here is derived from an EMBL/GenBank/DDBJ whole genome shotgun (WGS) entry which is preliminary data.</text>
</comment>
<dbReference type="InterPro" id="IPR042529">
    <property type="entry name" value="IF_2B-like_C"/>
</dbReference>
<proteinExistence type="inferred from homology"/>
<comment type="pathway">
    <text evidence="2">Amino-acid biosynthesis; L-methionine biosynthesis via salvage pathway; L-methionine from S-methyl-5-thio-alpha-D-ribose 1-phosphate: step 1/6.</text>
</comment>
<feature type="binding site" evidence="2">
    <location>
        <begin position="290"/>
        <end position="291"/>
    </location>
    <ligand>
        <name>substrate</name>
    </ligand>
</feature>
<comment type="similarity">
    <text evidence="2">Belongs to the EIF-2B alpha/beta/delta subunits family. MtnA subfamily.</text>
</comment>
<accession>A0ABU0Q0N6</accession>
<dbReference type="InterPro" id="IPR005251">
    <property type="entry name" value="IF-M1Pi"/>
</dbReference>
<dbReference type="Pfam" id="PF01008">
    <property type="entry name" value="IF-2B"/>
    <property type="match status" value="1"/>
</dbReference>
<evidence type="ECO:0000313" key="4">
    <source>
        <dbReference type="EMBL" id="MDQ0684216.1"/>
    </source>
</evidence>
<dbReference type="InterPro" id="IPR027363">
    <property type="entry name" value="M1Pi_N"/>
</dbReference>
<dbReference type="Gene3D" id="3.40.50.10470">
    <property type="entry name" value="Translation initiation factor eif-2b, domain 2"/>
    <property type="match status" value="1"/>
</dbReference>
<dbReference type="NCBIfam" id="TIGR00512">
    <property type="entry name" value="salvage_mtnA"/>
    <property type="match status" value="1"/>
</dbReference>
<feature type="site" description="Transition state stabilizer" evidence="2">
    <location>
        <position position="200"/>
    </location>
</feature>
<dbReference type="EC" id="5.3.1.23" evidence="2"/>
<dbReference type="NCBIfam" id="TIGR00524">
    <property type="entry name" value="eIF-2B_rel"/>
    <property type="match status" value="1"/>
</dbReference>
<name>A0ABU0Q0N6_STRAH</name>
<dbReference type="SUPFAM" id="SSF100950">
    <property type="entry name" value="NagB/RpiA/CoA transferase-like"/>
    <property type="match status" value="1"/>
</dbReference>
<dbReference type="InterPro" id="IPR037171">
    <property type="entry name" value="NagB/RpiA_transferase-like"/>
</dbReference>
<feature type="compositionally biased region" description="Basic and acidic residues" evidence="3">
    <location>
        <begin position="1"/>
        <end position="10"/>
    </location>
</feature>
<dbReference type="Proteomes" id="UP001243364">
    <property type="component" value="Unassembled WGS sequence"/>
</dbReference>
<feature type="active site" description="Proton donor" evidence="2">
    <location>
        <position position="280"/>
    </location>
</feature>
<dbReference type="InterPro" id="IPR011559">
    <property type="entry name" value="Initiation_fac_2B_a/b/d"/>
</dbReference>
<evidence type="ECO:0000313" key="5">
    <source>
        <dbReference type="Proteomes" id="UP001243364"/>
    </source>
</evidence>
<protein>
    <recommendedName>
        <fullName evidence="2">Methylthioribose-1-phosphate isomerase</fullName>
        <shortName evidence="2">M1Pi</shortName>
        <shortName evidence="2">MTR-1-P isomerase</shortName>
        <ecNumber evidence="2">5.3.1.23</ecNumber>
    </recommendedName>
    <alternativeName>
        <fullName evidence="2">S-methyl-5-thioribose-1-phosphate isomerase</fullName>
    </alternativeName>
</protein>
<reference evidence="4 5" key="1">
    <citation type="submission" date="2023-07" db="EMBL/GenBank/DDBJ databases">
        <title>Comparative genomics of wheat-associated soil bacteria to identify genetic determinants of phenazine resistance.</title>
        <authorList>
            <person name="Mouncey N."/>
        </authorList>
    </citation>
    <scope>NUCLEOTIDE SEQUENCE [LARGE SCALE GENOMIC DNA]</scope>
    <source>
        <strain evidence="4 5">W4I19-2</strain>
    </source>
</reference>
<keyword evidence="1 2" id="KW-0413">Isomerase</keyword>
<keyword evidence="2" id="KW-0028">Amino-acid biosynthesis</keyword>
<feature type="binding site" evidence="2">
    <location>
        <begin position="91"/>
        <end position="93"/>
    </location>
    <ligand>
        <name>substrate</name>
    </ligand>
</feature>
<dbReference type="EMBL" id="JAUSYA010000001">
    <property type="protein sequence ID" value="MDQ0684216.1"/>
    <property type="molecule type" value="Genomic_DNA"/>
</dbReference>
<feature type="region of interest" description="Disordered" evidence="3">
    <location>
        <begin position="1"/>
        <end position="26"/>
    </location>
</feature>
<evidence type="ECO:0000256" key="1">
    <source>
        <dbReference type="ARBA" id="ARBA00023235"/>
    </source>
</evidence>
<dbReference type="PANTHER" id="PTHR43475:SF1">
    <property type="entry name" value="METHYLTHIORIBOSE-1-PHOSPHATE ISOMERASE"/>
    <property type="match status" value="1"/>
</dbReference>
<evidence type="ECO:0000256" key="3">
    <source>
        <dbReference type="SAM" id="MobiDB-lite"/>
    </source>
</evidence>
<keyword evidence="2" id="KW-0486">Methionine biosynthesis</keyword>
<sequence>MGRSPGDRPRYGPHTFNGPSDRGQTDFMADQYAQSGEDKRPAEIPAIRWEELPEGPVLVLLDQTRLPAEEVETVCTDASALVEAIRSLAVRGAPLLGIAGAYGVALAAARGFDVDEAANALASARPTAVNLSLGVRRARAAYQAELAGGGDPAQGARAALAAARQLHREDAEASARMAAHGLALLDELLPGGGHRILTHCNTGALVSGGEGTAFAVALAAHRMGRLRRLWVDETRPLLQGARLTAYEAARSGMAYTLLTDNAAGSLFAAGEVDAVLIGADRIAGDGSVANKVGSYPLAVLARYHHVPFIVVAPVTTVDPKTPDGAAIEVEQRPGYEVTETAAPQAPVTGAGAGMPVAPLGTQAYNPAFDVTPPELVTAIVTEEGVISPVTADALAGLCTKAGRGAAEAGAEGGRGGRGPELS</sequence>
<comment type="catalytic activity">
    <reaction evidence="2">
        <text>5-(methylsulfanyl)-alpha-D-ribose 1-phosphate = 5-(methylsulfanyl)-D-ribulose 1-phosphate</text>
        <dbReference type="Rhea" id="RHEA:19989"/>
        <dbReference type="ChEBI" id="CHEBI:58533"/>
        <dbReference type="ChEBI" id="CHEBI:58548"/>
        <dbReference type="EC" id="5.3.1.23"/>
    </reaction>
</comment>
<comment type="function">
    <text evidence="2">Catalyzes the interconversion of methylthioribose-1-phosphate (MTR-1-P) into methylthioribulose-1-phosphate (MTRu-1-P).</text>
</comment>